<reference evidence="5 6" key="1">
    <citation type="journal article" date="2024" name="G3 (Bethesda)">
        <title>Genome assembly of Hibiscus sabdariffa L. provides insights into metabolisms of medicinal natural products.</title>
        <authorList>
            <person name="Kim T."/>
        </authorList>
    </citation>
    <scope>NUCLEOTIDE SEQUENCE [LARGE SCALE GENOMIC DNA]</scope>
    <source>
        <strain evidence="5">TK-2024</strain>
        <tissue evidence="5">Old leaves</tissue>
    </source>
</reference>
<dbReference type="InterPro" id="IPR036852">
    <property type="entry name" value="Peptidase_S8/S53_dom_sf"/>
</dbReference>
<dbReference type="PANTHER" id="PTHR10795">
    <property type="entry name" value="PROPROTEIN CONVERTASE SUBTILISIN/KEXIN"/>
    <property type="match status" value="1"/>
</dbReference>
<gene>
    <name evidence="5" type="ORF">V6N12_070304</name>
</gene>
<evidence type="ECO:0000256" key="2">
    <source>
        <dbReference type="ARBA" id="ARBA00022729"/>
    </source>
</evidence>
<evidence type="ECO:0000313" key="5">
    <source>
        <dbReference type="EMBL" id="KAK8580013.1"/>
    </source>
</evidence>
<protein>
    <recommendedName>
        <fullName evidence="4">Peptidase S8/S53 domain-containing protein</fullName>
    </recommendedName>
</protein>
<name>A0ABR2FGJ9_9ROSI</name>
<comment type="caution">
    <text evidence="3">Lacks conserved residue(s) required for the propagation of feature annotation.</text>
</comment>
<evidence type="ECO:0000259" key="4">
    <source>
        <dbReference type="Pfam" id="PF00082"/>
    </source>
</evidence>
<feature type="domain" description="Peptidase S8/S53" evidence="4">
    <location>
        <begin position="4"/>
        <end position="87"/>
    </location>
</feature>
<keyword evidence="2" id="KW-0732">Signal</keyword>
<keyword evidence="6" id="KW-1185">Reference proteome</keyword>
<dbReference type="InterPro" id="IPR045051">
    <property type="entry name" value="SBT"/>
</dbReference>
<accession>A0ABR2FGJ9</accession>
<dbReference type="InterPro" id="IPR000209">
    <property type="entry name" value="Peptidase_S8/S53_dom"/>
</dbReference>
<dbReference type="Proteomes" id="UP001472677">
    <property type="component" value="Unassembled WGS sequence"/>
</dbReference>
<organism evidence="5 6">
    <name type="scientific">Hibiscus sabdariffa</name>
    <name type="common">roselle</name>
    <dbReference type="NCBI Taxonomy" id="183260"/>
    <lineage>
        <taxon>Eukaryota</taxon>
        <taxon>Viridiplantae</taxon>
        <taxon>Streptophyta</taxon>
        <taxon>Embryophyta</taxon>
        <taxon>Tracheophyta</taxon>
        <taxon>Spermatophyta</taxon>
        <taxon>Magnoliopsida</taxon>
        <taxon>eudicotyledons</taxon>
        <taxon>Gunneridae</taxon>
        <taxon>Pentapetalae</taxon>
        <taxon>rosids</taxon>
        <taxon>malvids</taxon>
        <taxon>Malvales</taxon>
        <taxon>Malvaceae</taxon>
        <taxon>Malvoideae</taxon>
        <taxon>Hibiscus</taxon>
    </lineage>
</organism>
<evidence type="ECO:0000256" key="3">
    <source>
        <dbReference type="PROSITE-ProRule" id="PRU01240"/>
    </source>
</evidence>
<dbReference type="Pfam" id="PF00082">
    <property type="entry name" value="Peptidase_S8"/>
    <property type="match status" value="1"/>
</dbReference>
<dbReference type="EMBL" id="JBBPBM010000006">
    <property type="protein sequence ID" value="KAK8580013.1"/>
    <property type="molecule type" value="Genomic_DNA"/>
</dbReference>
<evidence type="ECO:0000313" key="6">
    <source>
        <dbReference type="Proteomes" id="UP001472677"/>
    </source>
</evidence>
<dbReference type="SUPFAM" id="SSF52743">
    <property type="entry name" value="Subtilisin-like"/>
    <property type="match status" value="1"/>
</dbReference>
<dbReference type="Gene3D" id="3.40.50.200">
    <property type="entry name" value="Peptidase S8/S53 domain"/>
    <property type="match status" value="1"/>
</dbReference>
<proteinExistence type="inferred from homology"/>
<comment type="caution">
    <text evidence="5">The sequence shown here is derived from an EMBL/GenBank/DDBJ whole genome shotgun (WGS) entry which is preliminary data.</text>
</comment>
<evidence type="ECO:0000256" key="1">
    <source>
        <dbReference type="ARBA" id="ARBA00011073"/>
    </source>
</evidence>
<comment type="similarity">
    <text evidence="1 3">Belongs to the peptidase S8 family.</text>
</comment>
<sequence>MSLRDAEGHRTHTGSTVAGSHAFHASMGGYTAGITKGVAPKARLTVYKVCWKNSGCFNFDILVAFDVANDGADVISISVNNGDRISSPYYLDPIAIEEYGAVSL</sequence>
<dbReference type="PROSITE" id="PS51892">
    <property type="entry name" value="SUBTILASE"/>
    <property type="match status" value="1"/>
</dbReference>